<name>A0ACC5P190_9BACT</name>
<dbReference type="EMBL" id="JACHEA010000001">
    <property type="protein sequence ID" value="MBB5340589.1"/>
    <property type="molecule type" value="Genomic_DNA"/>
</dbReference>
<evidence type="ECO:0000313" key="1">
    <source>
        <dbReference type="EMBL" id="MBB5340589.1"/>
    </source>
</evidence>
<keyword evidence="2" id="KW-1185">Reference proteome</keyword>
<organism evidence="1 2">
    <name type="scientific">Tunturiibacter gelidiferens</name>
    <dbReference type="NCBI Taxonomy" id="3069689"/>
    <lineage>
        <taxon>Bacteria</taxon>
        <taxon>Pseudomonadati</taxon>
        <taxon>Acidobacteriota</taxon>
        <taxon>Terriglobia</taxon>
        <taxon>Terriglobales</taxon>
        <taxon>Acidobacteriaceae</taxon>
        <taxon>Tunturiibacter</taxon>
    </lineage>
</organism>
<comment type="caution">
    <text evidence="1">The sequence shown here is derived from an EMBL/GenBank/DDBJ whole genome shotgun (WGS) entry which is preliminary data.</text>
</comment>
<dbReference type="Proteomes" id="UP000569005">
    <property type="component" value="Unassembled WGS sequence"/>
</dbReference>
<proteinExistence type="predicted"/>
<gene>
    <name evidence="1" type="ORF">HDF13_002922</name>
</gene>
<sequence>MGLVVSSQHERLADRLRHGVTRFSSEIVLFLMFAAPILVLGQWYPTPATATHEGTVPSAYSISSHTVRARRFLGGRTLAGDVPAAQAMDAARQKHAGMLVQQAASPQLSSLSAPWQAVGPNQIASIAYGNVTGRVTAISIDPADPTGNTVYLGTTGGGVWKSTNAAGPSASVTFVPLTDTLPVFSANAGTAAIPSLSIGAISVQSGVILAGTGDPNDASDSFYGSGLLRSADNGVTWTLIQDSQDGVAGNHLFSGLGFAGFAWSSATPGTVVAAVSQAAEGVLVNAPDTTNSVMGLYYSIDAGVTWQMSTIMDGSQTVQTPLPSNGDLGGRAATAVVWNPFRQRFYAAVRYHGYYESADGVTWTRLANQPGQGLTTSACPADPTSIGSTSCPIFRGALAVQPDTGDTFALTVDRNNLDQGLWQDVCGLSGGSCGNGSVIFGKQLPSAALEVGNGSTVVPQADYNLALAAAPSGPSGSTQDTILYAGTTDLYRCSLAAGCVLRNTTNAVNGCAAPAQVAPAQHAIATLTTASQPLIYLGNDGGLWRSTDGVNEQSTPCSADDATHFQNLNGGLGSLAEVISFAQHPSDAGTLLVGLGANGTAATASLSTSSWPQLSTGEGGTVGIDQTNPLLWYVSTAAGVSIRQCSKGAGCTSADFMGTPTIGPAQVDEDDSLIDAPWLLDPALPSNILVGTCRVWRGPAGDGFLWSSSNAISSLLGGPQGTSCVSTNPVLRSLAAGGLISNASAAQDAGSPVLYAGMAGRLDGGGSFGGHLYSITTAGTASSATTWTDLATSPVTNGQGTAFNSGGFDLSSLAADPHDATGNTIYATVMGFAGNGINAAHLYRSTDAGSHWSNISSNLPDAPANGVVVDPNDANTLYVAMDTGVYVTTGVTTCATANCWSVYGTNLPNAPVVELAAAPAMATGDGHTGELRAATYGRGLWQIPLVTASTAAQPTISLNPSSLTYNAQSIGTATAAQTITVTNTGVAPLTVSLVAVTGDFNETDNCTAAPIAIDLTCTIQVSFLPTATGSRTGILTVYGNVAGGQATATLLGTGLAAAAIVLDPVVLTFPSTLLNATSPVQNITISNTSSAAVGLQGAIITGGDFRITVNTCGPSLGPGVGCTVGIAFTPTGSGTRSGTLTVTDDVGTQTASLIGVGTSPATDALSPLSLTFGVQQIDTASPAQQITLSNTGDLPLTLIAAQITSGDFTVVNACGNSLNPHSACSMNVIFAPKNVGPLSGVLSVSDQYRTQTVALNGIGVAPPGVSLAPFSTVVFPPTGVGLQSPPQTVTLTNNVGVPLSIQGISLTGDFVILPNSSTCGASVAANTACVLQVAFAPTVGGPRSGSLTVTDSAGNSPQKLSLTGPGVDFTLTTNGITSVSITSGQNAVFPLLLSSSSNVSGTVTFTCAGIPANSNCNVTPSSIPLGGTTTVSVSVLTGVAPASPSIRSWINRPGILLFATLFPFGLLVLRPARRTSVAGFALLCLLIAASGCGAGREIPLTSGSNPGAPSGPVTTAGTYTVVAAATSAGLTRSVNLTLIVQ</sequence>
<protein>
    <submittedName>
        <fullName evidence="1">Uncharacterized protein</fullName>
    </submittedName>
</protein>
<accession>A0ACC5P190</accession>
<reference evidence="1" key="1">
    <citation type="submission" date="2020-08" db="EMBL/GenBank/DDBJ databases">
        <title>Genomic Encyclopedia of Type Strains, Phase IV (KMG-V): Genome sequencing to study the core and pangenomes of soil and plant-associated prokaryotes.</title>
        <authorList>
            <person name="Whitman W."/>
        </authorList>
    </citation>
    <scope>NUCLEOTIDE SEQUENCE</scope>
    <source>
        <strain evidence="1">M8UP15</strain>
    </source>
</reference>
<evidence type="ECO:0000313" key="2">
    <source>
        <dbReference type="Proteomes" id="UP000569005"/>
    </source>
</evidence>